<dbReference type="AlphaFoldDB" id="T1RNT9"/>
<gene>
    <name evidence="5" type="primary">gltD3</name>
</gene>
<evidence type="ECO:0000259" key="4">
    <source>
        <dbReference type="Pfam" id="PF00535"/>
    </source>
</evidence>
<dbReference type="PANTHER" id="PTHR43685:SF5">
    <property type="entry name" value="GLYCOSYLTRANSFERASE EPSE-RELATED"/>
    <property type="match status" value="1"/>
</dbReference>
<proteinExistence type="inferred from homology"/>
<dbReference type="InterPro" id="IPR029044">
    <property type="entry name" value="Nucleotide-diphossugar_trans"/>
</dbReference>
<dbReference type="InterPro" id="IPR050834">
    <property type="entry name" value="Glycosyltransf_2"/>
</dbReference>
<dbReference type="PANTHER" id="PTHR43685">
    <property type="entry name" value="GLYCOSYLTRANSFERASE"/>
    <property type="match status" value="1"/>
</dbReference>
<dbReference type="InterPro" id="IPR001173">
    <property type="entry name" value="Glyco_trans_2-like"/>
</dbReference>
<evidence type="ECO:0000256" key="3">
    <source>
        <dbReference type="ARBA" id="ARBA00022679"/>
    </source>
</evidence>
<comment type="similarity">
    <text evidence="1">Belongs to the glycosyltransferase 2 family.</text>
</comment>
<reference evidence="5" key="2">
    <citation type="submission" date="2013-03" db="EMBL/GenBank/DDBJ databases">
        <authorList>
            <person name="Howell K."/>
            <person name="Weinert L."/>
            <person name="Luan S.-L."/>
            <person name="Peters S."/>
            <person name="Aragon V."/>
            <person name="Angen O."/>
            <person name="Tucker A.W."/>
            <person name="Maskell D.J."/>
        </authorList>
    </citation>
    <scope>NUCLEOTIDE SEQUENCE</scope>
    <source>
        <strain evidence="5">SW114</strain>
    </source>
</reference>
<evidence type="ECO:0000256" key="2">
    <source>
        <dbReference type="ARBA" id="ARBA00022676"/>
    </source>
</evidence>
<dbReference type="SUPFAM" id="SSF53448">
    <property type="entry name" value="Nucleotide-diphospho-sugar transferases"/>
    <property type="match status" value="1"/>
</dbReference>
<sequence length="267" mass="31183">MSVYFKDNATHLEQCLRSIWTNQYVKPTEIVLVKDGKLSSELEQIITHWQNKLNSKFIVVALSENLGLGKALNEGLKHCHYSWVFRMDADDICLPDRFEKQVQYIKQNPDVVLVGAQIEEFDEKMEHNIGLRKVPTSTADIYRIALSRNPFNHMTVAYKKRVIEDVGGYQHHLYMEDYNLWLRVIAKGYKVVNLESVLVNVRSGLSMYARRKGLNYVVSEYQLAKLKNNLGMQSILLAYFYFLVRTLPRFFPSFLLGKVYQFLRKSN</sequence>
<feature type="domain" description="Glycosyltransferase 2-like" evidence="4">
    <location>
        <begin position="9"/>
        <end position="130"/>
    </location>
</feature>
<evidence type="ECO:0000256" key="1">
    <source>
        <dbReference type="ARBA" id="ARBA00006739"/>
    </source>
</evidence>
<protein>
    <submittedName>
        <fullName evidence="5">Putative glycosyltransferase</fullName>
    </submittedName>
</protein>
<organism evidence="5">
    <name type="scientific">Glaesserella parasuis</name>
    <name type="common">Haemophilus parasuis</name>
    <dbReference type="NCBI Taxonomy" id="738"/>
    <lineage>
        <taxon>Bacteria</taxon>
        <taxon>Pseudomonadati</taxon>
        <taxon>Pseudomonadota</taxon>
        <taxon>Gammaproteobacteria</taxon>
        <taxon>Pasteurellales</taxon>
        <taxon>Pasteurellaceae</taxon>
        <taxon>Glaesserella</taxon>
    </lineage>
</organism>
<reference evidence="5" key="1">
    <citation type="journal article" date="2013" name="J. Bacteriol.">
        <title>Gene content and diversity of the loci encoding biosynthesis of capsular polysaccharides of the 15 serovar reference strains of Haemophilus parasuis.</title>
        <authorList>
            <consortium name="BRaDP1T Consortium"/>
            <person name="Howell K.J."/>
            <person name="Weinert L.A."/>
            <person name="Luan S.L."/>
            <person name="Peters S.E."/>
            <person name="Chaudhuri R.R."/>
            <person name="Harris D."/>
            <person name="Angen O."/>
            <person name="Aragon V."/>
            <person name="Parkhill J."/>
            <person name="Langford P.R."/>
            <person name="Rycroft A.N."/>
            <person name="Wren B.W."/>
            <person name="Tucker A.W."/>
            <person name="Maskell D.J."/>
        </authorList>
    </citation>
    <scope>NUCLEOTIDE SEQUENCE</scope>
    <source>
        <strain evidence="5">SW114</strain>
    </source>
</reference>
<dbReference type="Gene3D" id="3.90.550.10">
    <property type="entry name" value="Spore Coat Polysaccharide Biosynthesis Protein SpsA, Chain A"/>
    <property type="match status" value="1"/>
</dbReference>
<keyword evidence="3 5" id="KW-0808">Transferase</keyword>
<dbReference type="EMBL" id="KC795328">
    <property type="protein sequence ID" value="AGM38670.1"/>
    <property type="molecule type" value="Genomic_DNA"/>
</dbReference>
<dbReference type="Pfam" id="PF00535">
    <property type="entry name" value="Glycos_transf_2"/>
    <property type="match status" value="1"/>
</dbReference>
<keyword evidence="2" id="KW-0328">Glycosyltransferase</keyword>
<accession>T1RNT9</accession>
<name>T1RNT9_GLAPU</name>
<dbReference type="GO" id="GO:0016757">
    <property type="term" value="F:glycosyltransferase activity"/>
    <property type="evidence" value="ECO:0007669"/>
    <property type="project" value="UniProtKB-KW"/>
</dbReference>
<evidence type="ECO:0000313" key="5">
    <source>
        <dbReference type="EMBL" id="AGM38670.1"/>
    </source>
</evidence>